<dbReference type="EMBL" id="AKKV01000022">
    <property type="protein sequence ID" value="EIT86229.1"/>
    <property type="molecule type" value="Genomic_DNA"/>
</dbReference>
<reference evidence="4 5" key="1">
    <citation type="journal article" date="2012" name="J. Bacteriol.">
        <title>Genome of Bacillus macauensis ZFHKF-1, a Long-Chain-Forming Bacterium.</title>
        <authorList>
            <person name="Cai L."/>
            <person name="Zhang T."/>
        </authorList>
    </citation>
    <scope>NUCLEOTIDE SEQUENCE [LARGE SCALE GENOMIC DNA]</scope>
    <source>
        <strain evidence="4 5">ZFHKF-1</strain>
    </source>
</reference>
<keyword evidence="1" id="KW-0238">DNA-binding</keyword>
<dbReference type="Gene3D" id="3.10.105.10">
    <property type="entry name" value="Dipeptide-binding Protein, Domain 3"/>
    <property type="match status" value="1"/>
</dbReference>
<gene>
    <name evidence="4" type="ORF">A374_06506</name>
</gene>
<evidence type="ECO:0000313" key="4">
    <source>
        <dbReference type="EMBL" id="EIT86229.1"/>
    </source>
</evidence>
<keyword evidence="5" id="KW-1185">Reference proteome</keyword>
<accession>I8AKV7</accession>
<evidence type="ECO:0000259" key="2">
    <source>
        <dbReference type="Pfam" id="PF00496"/>
    </source>
</evidence>
<dbReference type="AlphaFoldDB" id="I8AKV7"/>
<comment type="caution">
    <text evidence="4">The sequence shown here is derived from an EMBL/GenBank/DDBJ whole genome shotgun (WGS) entry which is preliminary data.</text>
</comment>
<dbReference type="SUPFAM" id="SSF53850">
    <property type="entry name" value="Periplasmic binding protein-like II"/>
    <property type="match status" value="1"/>
</dbReference>
<dbReference type="InterPro" id="IPR025370">
    <property type="entry name" value="SgrR_HTH_N"/>
</dbReference>
<name>I8AKV7_9BACL</name>
<proteinExistence type="predicted"/>
<dbReference type="RefSeq" id="WP_007201398.1">
    <property type="nucleotide sequence ID" value="NZ_AKKV01000022.1"/>
</dbReference>
<dbReference type="PATRIC" id="fig|1196324.3.peg.1325"/>
<dbReference type="GO" id="GO:0003677">
    <property type="term" value="F:DNA binding"/>
    <property type="evidence" value="ECO:0007669"/>
    <property type="project" value="UniProtKB-KW"/>
</dbReference>
<dbReference type="Proteomes" id="UP000004080">
    <property type="component" value="Unassembled WGS sequence"/>
</dbReference>
<dbReference type="eggNOG" id="COG4533">
    <property type="taxonomic scope" value="Bacteria"/>
</dbReference>
<evidence type="ECO:0000259" key="3">
    <source>
        <dbReference type="Pfam" id="PF12793"/>
    </source>
</evidence>
<dbReference type="PANTHER" id="PTHR30290:SF72">
    <property type="entry name" value="HTH-TYPE TRANSCRIPTIONAL REGULATOR SGRR"/>
    <property type="match status" value="1"/>
</dbReference>
<dbReference type="PANTHER" id="PTHR30290">
    <property type="entry name" value="PERIPLASMIC BINDING COMPONENT OF ABC TRANSPORTER"/>
    <property type="match status" value="1"/>
</dbReference>
<evidence type="ECO:0000313" key="5">
    <source>
        <dbReference type="Proteomes" id="UP000004080"/>
    </source>
</evidence>
<dbReference type="Pfam" id="PF12793">
    <property type="entry name" value="SgrR_N"/>
    <property type="match status" value="1"/>
</dbReference>
<dbReference type="InterPro" id="IPR039424">
    <property type="entry name" value="SBP_5"/>
</dbReference>
<dbReference type="InterPro" id="IPR000914">
    <property type="entry name" value="SBP_5_dom"/>
</dbReference>
<dbReference type="OrthoDB" id="5894719at2"/>
<organism evidence="4 5">
    <name type="scientific">Fictibacillus macauensis ZFHKF-1</name>
    <dbReference type="NCBI Taxonomy" id="1196324"/>
    <lineage>
        <taxon>Bacteria</taxon>
        <taxon>Bacillati</taxon>
        <taxon>Bacillota</taxon>
        <taxon>Bacilli</taxon>
        <taxon>Bacillales</taxon>
        <taxon>Fictibacillaceae</taxon>
        <taxon>Fictibacillus</taxon>
    </lineage>
</organism>
<dbReference type="Pfam" id="PF00496">
    <property type="entry name" value="SBP_bac_5"/>
    <property type="match status" value="1"/>
</dbReference>
<dbReference type="GO" id="GO:0015833">
    <property type="term" value="P:peptide transport"/>
    <property type="evidence" value="ECO:0007669"/>
    <property type="project" value="TreeGrafter"/>
</dbReference>
<evidence type="ECO:0000256" key="1">
    <source>
        <dbReference type="ARBA" id="ARBA00023125"/>
    </source>
</evidence>
<feature type="domain" description="Transcriptional regulator SgrR N-terminal HTH" evidence="3">
    <location>
        <begin position="4"/>
        <end position="114"/>
    </location>
</feature>
<dbReference type="Gene3D" id="3.40.190.10">
    <property type="entry name" value="Periplasmic binding protein-like II"/>
    <property type="match status" value="1"/>
</dbReference>
<sequence length="590" mass="69079">MEILDHYLTLRMHFSADQTSVTVAELESLFFCTKRNVNLLLRRMSEEEWITWTPGRGRGNRSTVEFHYPLEEAAHTHFSKLLQRNQMSEAADFLTRPLPKHIAKQLQKKIQSNFGFQVKETVAESLDLLKIPVRSVISTLDPAFSFTATEAHFVRQVFDTLIIHNPVTKQFEPHLAHHWTINETFTEWTFYLRKGVRFHHGRTLCAKDVVYTLNRLCDENVNSPYRDLFSIIESIEAFHDTAVYVKLSSPNAFFLHYLSSYHAPILPYDVPIAPDKSLIGTGAFYVKTHNERVLALEAFHDHFMGRPLLDRVEAWFMNVNPERVFHYELPGRETQNKRHVRIDHNGSHYLIFNFQVDGPHHDRYLREALHAIINRKKLVDDLGGRRRLPGNSFWQARSMEHEFAMVSPEAIAQLLEQSQYNGEPLILCCAQHTENLREARWLQAELRRYKIPLTIVPCAPSQFATMDAHLFLKGEILERDAHYGFLTFLKSQQTMRALMLPQHIETIDTLLEPFLRTNDEERRERITIEIEHYINREKLILHLYHGARQWYYPSPLAGIRLNDYGWADFKKLWIQPERYEEVRAGQGGGA</sequence>
<dbReference type="GO" id="GO:1904680">
    <property type="term" value="F:peptide transmembrane transporter activity"/>
    <property type="evidence" value="ECO:0007669"/>
    <property type="project" value="TreeGrafter"/>
</dbReference>
<feature type="domain" description="Solute-binding protein family 5" evidence="2">
    <location>
        <begin position="171"/>
        <end position="458"/>
    </location>
</feature>
<protein>
    <submittedName>
        <fullName evidence="4">Oligopeptide ABC transporter solute-binding protein</fullName>
    </submittedName>
</protein>
<dbReference type="STRING" id="1196324.A374_06506"/>